<evidence type="ECO:0000313" key="1">
    <source>
        <dbReference type="EMBL" id="CAG8846973.1"/>
    </source>
</evidence>
<dbReference type="Proteomes" id="UP000789920">
    <property type="component" value="Unassembled WGS sequence"/>
</dbReference>
<gene>
    <name evidence="1" type="ORF">RPERSI_LOCUS34410</name>
</gene>
<name>A0ACA9ST21_9GLOM</name>
<accession>A0ACA9ST21</accession>
<reference evidence="1" key="1">
    <citation type="submission" date="2021-06" db="EMBL/GenBank/DDBJ databases">
        <authorList>
            <person name="Kallberg Y."/>
            <person name="Tangrot J."/>
            <person name="Rosling A."/>
        </authorList>
    </citation>
    <scope>NUCLEOTIDE SEQUENCE</scope>
    <source>
        <strain evidence="1">MA461A</strain>
    </source>
</reference>
<proteinExistence type="predicted"/>
<organism evidence="1 2">
    <name type="scientific">Racocetra persica</name>
    <dbReference type="NCBI Taxonomy" id="160502"/>
    <lineage>
        <taxon>Eukaryota</taxon>
        <taxon>Fungi</taxon>
        <taxon>Fungi incertae sedis</taxon>
        <taxon>Mucoromycota</taxon>
        <taxon>Glomeromycotina</taxon>
        <taxon>Glomeromycetes</taxon>
        <taxon>Diversisporales</taxon>
        <taxon>Gigasporaceae</taxon>
        <taxon>Racocetra</taxon>
    </lineage>
</organism>
<sequence length="63" mass="8033">MTRYQQPIRQRWLYELRTAKQYLDKREIHICFTQFFIEQLENAKNVPKSYLHKWQIFLKWLTD</sequence>
<protein>
    <submittedName>
        <fullName evidence="1">15637_t:CDS:1</fullName>
    </submittedName>
</protein>
<feature type="non-terminal residue" evidence="1">
    <location>
        <position position="63"/>
    </location>
</feature>
<dbReference type="EMBL" id="CAJVQC010153727">
    <property type="protein sequence ID" value="CAG8846973.1"/>
    <property type="molecule type" value="Genomic_DNA"/>
</dbReference>
<keyword evidence="2" id="KW-1185">Reference proteome</keyword>
<evidence type="ECO:0000313" key="2">
    <source>
        <dbReference type="Proteomes" id="UP000789920"/>
    </source>
</evidence>
<comment type="caution">
    <text evidence="1">The sequence shown here is derived from an EMBL/GenBank/DDBJ whole genome shotgun (WGS) entry which is preliminary data.</text>
</comment>